<evidence type="ECO:0000256" key="3">
    <source>
        <dbReference type="SAM" id="SignalP"/>
    </source>
</evidence>
<keyword evidence="3" id="KW-0732">Signal</keyword>
<feature type="chain" id="PRO_5004586881" evidence="3">
    <location>
        <begin position="21"/>
        <end position="66"/>
    </location>
</feature>
<reference evidence="4" key="1">
    <citation type="journal article" date="2013" name="Toxins">
        <title>Evolution stings: the origin and diversification of scorpion toxin peptide scaffolds.</title>
        <authorList>
            <person name="Sunagar K."/>
            <person name="Undheim E.A."/>
            <person name="Chan A.H."/>
            <person name="Koludarov I."/>
            <person name="Munoz-Gomez S.A."/>
            <person name="Antunes A."/>
            <person name="Fry B.G."/>
        </authorList>
    </citation>
    <scope>NUCLEOTIDE SEQUENCE</scope>
    <source>
        <tissue evidence="4">Telson venom gland</tissue>
    </source>
</reference>
<dbReference type="GO" id="GO:0008200">
    <property type="term" value="F:ion channel inhibitor activity"/>
    <property type="evidence" value="ECO:0007669"/>
    <property type="project" value="InterPro"/>
</dbReference>
<dbReference type="InterPro" id="IPR036574">
    <property type="entry name" value="Scorpion_toxin-like_sf"/>
</dbReference>
<organism evidence="4">
    <name type="scientific">Isometroides vescus</name>
    <dbReference type="NCBI Taxonomy" id="1330405"/>
    <lineage>
        <taxon>Eukaryota</taxon>
        <taxon>Metazoa</taxon>
        <taxon>Ecdysozoa</taxon>
        <taxon>Arthropoda</taxon>
        <taxon>Chelicerata</taxon>
        <taxon>Arachnida</taxon>
        <taxon>Scorpiones</taxon>
        <taxon>Buthida</taxon>
        <taxon>Buthoidea</taxon>
        <taxon>Buthidae</taxon>
        <taxon>Isometroides</taxon>
    </lineage>
</organism>
<dbReference type="EMBL" id="GALK01000014">
    <property type="protein sequence ID" value="JAA98080.1"/>
    <property type="molecule type" value="mRNA"/>
</dbReference>
<evidence type="ECO:0000313" key="4">
    <source>
        <dbReference type="EMBL" id="JAA98080.1"/>
    </source>
</evidence>
<name>T1DMS1_9SCOR</name>
<dbReference type="AlphaFoldDB" id="T1DMS1"/>
<dbReference type="Gene3D" id="3.30.30.10">
    <property type="entry name" value="Knottin, scorpion toxin-like"/>
    <property type="match status" value="1"/>
</dbReference>
<dbReference type="SUPFAM" id="SSF57095">
    <property type="entry name" value="Scorpion toxin-like"/>
    <property type="match status" value="1"/>
</dbReference>
<evidence type="ECO:0000256" key="2">
    <source>
        <dbReference type="ARBA" id="ARBA00022525"/>
    </source>
</evidence>
<evidence type="ECO:0000256" key="1">
    <source>
        <dbReference type="ARBA" id="ARBA00004613"/>
    </source>
</evidence>
<proteinExistence type="evidence at transcript level"/>
<feature type="signal peptide" evidence="3">
    <location>
        <begin position="1"/>
        <end position="20"/>
    </location>
</feature>
<sequence>MKAFLIIVLVGLFIASKVEAQLIDVNCVNVNTCKEPCKQRHCRLPSKCMNGKCMCSLNSPNICNRG</sequence>
<dbReference type="Pfam" id="PF00451">
    <property type="entry name" value="Toxin_2"/>
    <property type="match status" value="1"/>
</dbReference>
<keyword evidence="2" id="KW-0964">Secreted</keyword>
<comment type="subcellular location">
    <subcellularLocation>
        <location evidence="1">Secreted</location>
    </subcellularLocation>
</comment>
<dbReference type="PROSITE" id="PS01138">
    <property type="entry name" value="SCORP_SHORT_TOXIN"/>
    <property type="match status" value="1"/>
</dbReference>
<accession>T1DMS1</accession>
<dbReference type="InterPro" id="IPR001947">
    <property type="entry name" value="Scorpion_toxinS_K_inh"/>
</dbReference>
<protein>
    <submittedName>
        <fullName evidence="4">CSab-Iso-8</fullName>
    </submittedName>
</protein>
<dbReference type="GO" id="GO:0005576">
    <property type="term" value="C:extracellular region"/>
    <property type="evidence" value="ECO:0007669"/>
    <property type="project" value="UniProtKB-SubCell"/>
</dbReference>